<dbReference type="EMBL" id="CP000885">
    <property type="protein sequence ID" value="ABX43161.1"/>
    <property type="molecule type" value="Genomic_DNA"/>
</dbReference>
<feature type="domain" description="SHS2" evidence="2">
    <location>
        <begin position="11"/>
        <end position="209"/>
    </location>
</feature>
<dbReference type="AlphaFoldDB" id="A9KNZ1"/>
<evidence type="ECO:0000313" key="4">
    <source>
        <dbReference type="Proteomes" id="UP000000370"/>
    </source>
</evidence>
<dbReference type="eggNOG" id="COG0849">
    <property type="taxonomic scope" value="Bacteria"/>
</dbReference>
<dbReference type="Gene3D" id="3.30.1490.300">
    <property type="match status" value="1"/>
</dbReference>
<keyword evidence="1" id="KW-0175">Coiled coil</keyword>
<dbReference type="SMART" id="SM00842">
    <property type="entry name" value="FtsA"/>
    <property type="match status" value="1"/>
</dbReference>
<dbReference type="SUPFAM" id="SSF53067">
    <property type="entry name" value="Actin-like ATPase domain"/>
    <property type="match status" value="2"/>
</dbReference>
<proteinExistence type="predicted"/>
<accession>A9KNZ1</accession>
<evidence type="ECO:0000313" key="3">
    <source>
        <dbReference type="EMBL" id="ABX43161.1"/>
    </source>
</evidence>
<dbReference type="Pfam" id="PF14450">
    <property type="entry name" value="FtsA"/>
    <property type="match status" value="1"/>
</dbReference>
<dbReference type="STRING" id="357809.Cphy_2801"/>
<dbReference type="HOGENOM" id="CLU_010661_1_0_9"/>
<dbReference type="Gene3D" id="3.30.420.40">
    <property type="match status" value="3"/>
</dbReference>
<dbReference type="Proteomes" id="UP000000370">
    <property type="component" value="Chromosome"/>
</dbReference>
<dbReference type="KEGG" id="cpy:Cphy_2801"/>
<dbReference type="PANTHER" id="PTHR32432:SF3">
    <property type="entry name" value="ETHANOLAMINE UTILIZATION PROTEIN EUTJ"/>
    <property type="match status" value="1"/>
</dbReference>
<organism evidence="3 4">
    <name type="scientific">Lachnoclostridium phytofermentans (strain ATCC 700394 / DSM 18823 / ISDg)</name>
    <name type="common">Clostridium phytofermentans</name>
    <dbReference type="NCBI Taxonomy" id="357809"/>
    <lineage>
        <taxon>Bacteria</taxon>
        <taxon>Bacillati</taxon>
        <taxon>Bacillota</taxon>
        <taxon>Clostridia</taxon>
        <taxon>Lachnospirales</taxon>
        <taxon>Lachnospiraceae</taxon>
    </lineage>
</organism>
<keyword evidence="3" id="KW-0132">Cell division</keyword>
<feature type="coiled-coil region" evidence="1">
    <location>
        <begin position="54"/>
        <end position="81"/>
    </location>
</feature>
<dbReference type="PANTHER" id="PTHR32432">
    <property type="entry name" value="CELL DIVISION PROTEIN FTSA-RELATED"/>
    <property type="match status" value="1"/>
</dbReference>
<evidence type="ECO:0000259" key="2">
    <source>
        <dbReference type="SMART" id="SM00842"/>
    </source>
</evidence>
<dbReference type="GO" id="GO:0051301">
    <property type="term" value="P:cell division"/>
    <property type="evidence" value="ECO:0007669"/>
    <property type="project" value="UniProtKB-KW"/>
</dbReference>
<reference evidence="4" key="1">
    <citation type="submission" date="2007-11" db="EMBL/GenBank/DDBJ databases">
        <title>Complete genome sequence of Clostridium phytofermentans ISDg.</title>
        <authorList>
            <person name="Leschine S.B."/>
            <person name="Warnick T.A."/>
            <person name="Blanchard J.L."/>
            <person name="Schnell D.J."/>
            <person name="Petit E.L."/>
            <person name="LaTouf W.G."/>
            <person name="Copeland A."/>
            <person name="Lucas S."/>
            <person name="Lapidus A."/>
            <person name="Barry K."/>
            <person name="Glavina del Rio T."/>
            <person name="Dalin E."/>
            <person name="Tice H."/>
            <person name="Pitluck S."/>
            <person name="Kiss H."/>
            <person name="Brettin T."/>
            <person name="Bruce D."/>
            <person name="Detter J.C."/>
            <person name="Han C."/>
            <person name="Kuske C."/>
            <person name="Schmutz J."/>
            <person name="Larimer F."/>
            <person name="Land M."/>
            <person name="Hauser L."/>
            <person name="Kyrpides N."/>
            <person name="Kim E.A."/>
            <person name="Richardson P."/>
        </authorList>
    </citation>
    <scope>NUCLEOTIDE SEQUENCE [LARGE SCALE GENOMIC DNA]</scope>
    <source>
        <strain evidence="4">ATCC 700394 / DSM 18823 / ISDg</strain>
    </source>
</reference>
<sequence length="703" mass="78560">MDAITYPENMVFGLDIGTRSIVGTVGYKQNEHDFIVVSQSVRYHETRAMLDGQIHDINKVAETIREVKKDLEKQLGKKLKEVCIAAAGRVLKTVTVKAEYNLINEGIISEEHIRTLELNGVEKAYEELRKEMNSGDGNFYCVGYSVVHYYLNDYVMTNLEDHKGSKIGVDLLATFLPEEVIEGLYAAVGKAGLEVVNLTLEPIAAINVAIPDKFRLLNIALIDVGAGTSDICITKDGSIIAYGMIPKAGDALTNILMQRYLVDFKTAETMKTSILKKKTVSYKDIMGLSNKVTREEIYEAVRDEIDHITAQIAEQILYLNGGKSVSAVFVVGGGGKLPYFVEALSSKLNLPKERVALRGEEVLNMVQFLQKEIKKDPLLVTPIGICLNYYENRNNFIYAMVNGERIKLYDNSHLTIVDAALAIGFPNELLFPRRGKALHYTINGSERLARGESGEGAIIILNGKQVSLNASITQNDIIQITESTAGADATLMVAKLPEYKSTITFAVNHKEVICPKYALANDILVSDTYQIKDGDRLELLNHYTLEQLLEFMDLPYRKGITINHQSAKPQDRVYENFTIYYPLHEDIAASYEEVAAMISEEDFKEYSLGEDALLKDDFLRDGISEEVDEKKVEKASSISVYVNKTSIILKGKDKFILVDILDVYPFDLSTAHGSKVVLKINGDEAEFTSPLNNQDVIEMYWEK</sequence>
<gene>
    <name evidence="3" type="ordered locus">Cphy_2801</name>
</gene>
<protein>
    <submittedName>
        <fullName evidence="3">Cell division protein FtsA</fullName>
    </submittedName>
</protein>
<dbReference type="RefSeq" id="WP_012200812.1">
    <property type="nucleotide sequence ID" value="NC_010001.1"/>
</dbReference>
<dbReference type="InterPro" id="IPR043129">
    <property type="entry name" value="ATPase_NBD"/>
</dbReference>
<keyword evidence="3" id="KW-0131">Cell cycle</keyword>
<dbReference type="InterPro" id="IPR050696">
    <property type="entry name" value="FtsA/MreB"/>
</dbReference>
<evidence type="ECO:0000256" key="1">
    <source>
        <dbReference type="SAM" id="Coils"/>
    </source>
</evidence>
<dbReference type="CDD" id="cd24004">
    <property type="entry name" value="ASKHA_NBD_PilM-like"/>
    <property type="match status" value="1"/>
</dbReference>
<name>A9KNZ1_LACP7</name>
<dbReference type="InterPro" id="IPR003494">
    <property type="entry name" value="SHS2_FtsA"/>
</dbReference>
<dbReference type="OrthoDB" id="9768127at2"/>
<keyword evidence="4" id="KW-1185">Reference proteome</keyword>